<proteinExistence type="predicted"/>
<evidence type="ECO:0000256" key="1">
    <source>
        <dbReference type="SAM" id="MobiDB-lite"/>
    </source>
</evidence>
<evidence type="ECO:0000313" key="3">
    <source>
        <dbReference type="Proteomes" id="UP000479000"/>
    </source>
</evidence>
<evidence type="ECO:0000313" key="2">
    <source>
        <dbReference type="EMBL" id="CAB0018988.1"/>
    </source>
</evidence>
<sequence length="240" mass="27812">MTPPDGAQGKQLPQKLKTSFSPKIVLTGFYTMTVDIVQLGKSAFRTTDRWRKMRMFKMKMPPFNIRPACLRADHSGEGGRTRFWSRFFAKFVPGHLVQFHQNVEHRDQHKMQRVCQYVRRKVFIIITLLHTAYLVSIMYTSQGTPERSVCYSEKGVRSSRDKHFSSRKLKKGDGPATPAHPVCTRSNAPGTWNKPRSRRRVLISCQKKRYRMPVHYTSRSSYTRLQPPSVTHPTVQKVTS</sequence>
<dbReference type="AlphaFoldDB" id="A0A6H5HNF7"/>
<gene>
    <name evidence="2" type="ORF">NTEN_LOCUS22700</name>
</gene>
<name>A0A6H5HNF7_9HEMI</name>
<dbReference type="Proteomes" id="UP000479000">
    <property type="component" value="Unassembled WGS sequence"/>
</dbReference>
<dbReference type="EMBL" id="CADCXU010033632">
    <property type="protein sequence ID" value="CAB0018988.1"/>
    <property type="molecule type" value="Genomic_DNA"/>
</dbReference>
<organism evidence="2 3">
    <name type="scientific">Nesidiocoris tenuis</name>
    <dbReference type="NCBI Taxonomy" id="355587"/>
    <lineage>
        <taxon>Eukaryota</taxon>
        <taxon>Metazoa</taxon>
        <taxon>Ecdysozoa</taxon>
        <taxon>Arthropoda</taxon>
        <taxon>Hexapoda</taxon>
        <taxon>Insecta</taxon>
        <taxon>Pterygota</taxon>
        <taxon>Neoptera</taxon>
        <taxon>Paraneoptera</taxon>
        <taxon>Hemiptera</taxon>
        <taxon>Heteroptera</taxon>
        <taxon>Panheteroptera</taxon>
        <taxon>Cimicomorpha</taxon>
        <taxon>Miridae</taxon>
        <taxon>Dicyphina</taxon>
        <taxon>Nesidiocoris</taxon>
    </lineage>
</organism>
<feature type="region of interest" description="Disordered" evidence="1">
    <location>
        <begin position="160"/>
        <end position="195"/>
    </location>
</feature>
<keyword evidence="3" id="KW-1185">Reference proteome</keyword>
<reference evidence="2 3" key="1">
    <citation type="submission" date="2020-02" db="EMBL/GenBank/DDBJ databases">
        <authorList>
            <person name="Ferguson B K."/>
        </authorList>
    </citation>
    <scope>NUCLEOTIDE SEQUENCE [LARGE SCALE GENOMIC DNA]</scope>
</reference>
<protein>
    <submittedName>
        <fullName evidence="2">Uncharacterized protein</fullName>
    </submittedName>
</protein>
<accession>A0A6H5HNF7</accession>